<sequence>MEVSGVVSRQVPCFSGAGIDTTRSSTASFHGEFRVQGRKDFGVSLRTSRFRGQSNYGFCDDGHVQYYHVGPRCGCKKEKEIKKKLKLLKGLSKDLSASSQMGFGPLDSQEGLVAQFQGKLISEGAEALLLKQLEQLRAEEKELKRKRKEEKAMLKAERMKNMVNSESSSSSSSESSESECGELVDMNRLRSEAPAKPILDSLQPFNHQEGAVLTLPSSLAIATHQENTTVENVTEFSISQNQEAECRSGTSSSCVSSSGSIGHNDALSSSVMGAASALKIEVCMGNKCKKSGGGALLEEFERVMGVEGTVVGCKCMGKCKNGPNIRVSNTVGGIQSEGTDDSVRIPTNPLYIGVGLEDVSLIVANLIGEDNKDLGLVPAA</sequence>
<dbReference type="RefSeq" id="XP_008223616.1">
    <property type="nucleotide sequence ID" value="XM_008225394.2"/>
</dbReference>
<dbReference type="SUPFAM" id="SSF52833">
    <property type="entry name" value="Thioredoxin-like"/>
    <property type="match status" value="1"/>
</dbReference>
<dbReference type="InterPro" id="IPR036249">
    <property type="entry name" value="Thioredoxin-like_sf"/>
</dbReference>
<reference evidence="2" key="1">
    <citation type="journal article" date="2012" name="Nat. Commun.">
        <title>The genome of Prunus mume.</title>
        <authorList>
            <person name="Zhang Q."/>
            <person name="Chen W."/>
            <person name="Sun L."/>
            <person name="Zhao F."/>
            <person name="Huang B."/>
            <person name="Yang W."/>
            <person name="Tao Y."/>
            <person name="Wang J."/>
            <person name="Yuan Z."/>
            <person name="Fan G."/>
            <person name="Xing Z."/>
            <person name="Han C."/>
            <person name="Pan H."/>
            <person name="Zhong X."/>
            <person name="Shi W."/>
            <person name="Liang X."/>
            <person name="Du D."/>
            <person name="Sun F."/>
            <person name="Xu Z."/>
            <person name="Hao R."/>
            <person name="Lv T."/>
            <person name="Lv Y."/>
            <person name="Zheng Z."/>
            <person name="Sun M."/>
            <person name="Luo L."/>
            <person name="Cai M."/>
            <person name="Gao Y."/>
            <person name="Wang J."/>
            <person name="Yin Y."/>
            <person name="Xu X."/>
            <person name="Cheng T."/>
            <person name="Wang J."/>
        </authorList>
    </citation>
    <scope>NUCLEOTIDE SEQUENCE [LARGE SCALE GENOMIC DNA]</scope>
</reference>
<gene>
    <name evidence="3" type="primary">LOC103323396</name>
</gene>
<feature type="compositionally biased region" description="Low complexity" evidence="1">
    <location>
        <begin position="165"/>
        <end position="175"/>
    </location>
</feature>
<proteinExistence type="predicted"/>
<evidence type="ECO:0000313" key="3">
    <source>
        <dbReference type="RefSeq" id="XP_008223616.1"/>
    </source>
</evidence>
<feature type="compositionally biased region" description="Basic and acidic residues" evidence="1">
    <location>
        <begin position="144"/>
        <end position="160"/>
    </location>
</feature>
<feature type="region of interest" description="Disordered" evidence="1">
    <location>
        <begin position="144"/>
        <end position="182"/>
    </location>
</feature>
<protein>
    <submittedName>
        <fullName evidence="3">Uncharacterized protein LOC103323396</fullName>
    </submittedName>
</protein>
<keyword evidence="2" id="KW-1185">Reference proteome</keyword>
<reference evidence="3" key="2">
    <citation type="submission" date="2025-08" db="UniProtKB">
        <authorList>
            <consortium name="RefSeq"/>
        </authorList>
    </citation>
    <scope>IDENTIFICATION</scope>
</reference>
<dbReference type="Gene3D" id="3.40.30.10">
    <property type="entry name" value="Glutaredoxin"/>
    <property type="match status" value="1"/>
</dbReference>
<dbReference type="GeneID" id="103323396"/>
<evidence type="ECO:0000256" key="1">
    <source>
        <dbReference type="SAM" id="MobiDB-lite"/>
    </source>
</evidence>
<evidence type="ECO:0000313" key="2">
    <source>
        <dbReference type="Proteomes" id="UP000694861"/>
    </source>
</evidence>
<accession>A0ABM0NEK2</accession>
<organism evidence="2 3">
    <name type="scientific">Prunus mume</name>
    <name type="common">Japanese apricot</name>
    <name type="synonym">Armeniaca mume</name>
    <dbReference type="NCBI Taxonomy" id="102107"/>
    <lineage>
        <taxon>Eukaryota</taxon>
        <taxon>Viridiplantae</taxon>
        <taxon>Streptophyta</taxon>
        <taxon>Embryophyta</taxon>
        <taxon>Tracheophyta</taxon>
        <taxon>Spermatophyta</taxon>
        <taxon>Magnoliopsida</taxon>
        <taxon>eudicotyledons</taxon>
        <taxon>Gunneridae</taxon>
        <taxon>Pentapetalae</taxon>
        <taxon>rosids</taxon>
        <taxon>fabids</taxon>
        <taxon>Rosales</taxon>
        <taxon>Rosaceae</taxon>
        <taxon>Amygdaloideae</taxon>
        <taxon>Amygdaleae</taxon>
        <taxon>Prunus</taxon>
    </lineage>
</organism>
<name>A0ABM0NEK2_PRUMU</name>
<dbReference type="CDD" id="cd02980">
    <property type="entry name" value="TRX_Fd_family"/>
    <property type="match status" value="1"/>
</dbReference>
<dbReference type="Proteomes" id="UP000694861">
    <property type="component" value="Linkage group LG2"/>
</dbReference>